<dbReference type="InterPro" id="IPR003395">
    <property type="entry name" value="RecF/RecN/SMC_N"/>
</dbReference>
<evidence type="ECO:0000313" key="12">
    <source>
        <dbReference type="Proteomes" id="UP000198736"/>
    </source>
</evidence>
<dbReference type="AlphaFoldDB" id="A0A0S4LKB6"/>
<dbReference type="InterPro" id="IPR004604">
    <property type="entry name" value="DNA_recomb/repair_RecN"/>
</dbReference>
<name>A0A0S4LKB6_9BACT</name>
<keyword evidence="5 9" id="KW-0227">DNA damage</keyword>
<dbReference type="GO" id="GO:0009432">
    <property type="term" value="P:SOS response"/>
    <property type="evidence" value="ECO:0007669"/>
    <property type="project" value="TreeGrafter"/>
</dbReference>
<dbReference type="NCBIfam" id="TIGR00634">
    <property type="entry name" value="recN"/>
    <property type="match status" value="1"/>
</dbReference>
<evidence type="ECO:0000256" key="7">
    <source>
        <dbReference type="ARBA" id="ARBA00023204"/>
    </source>
</evidence>
<keyword evidence="6" id="KW-0067">ATP-binding</keyword>
<dbReference type="FunFam" id="3.40.50.300:FF:000319">
    <property type="entry name" value="DNA repair protein RecN"/>
    <property type="match status" value="1"/>
</dbReference>
<dbReference type="Proteomes" id="UP000198736">
    <property type="component" value="Unassembled WGS sequence"/>
</dbReference>
<evidence type="ECO:0000256" key="3">
    <source>
        <dbReference type="ARBA" id="ARBA00021315"/>
    </source>
</evidence>
<organism evidence="11 12">
    <name type="scientific">Candidatus Nitrospira nitrificans</name>
    <dbReference type="NCBI Taxonomy" id="1742973"/>
    <lineage>
        <taxon>Bacteria</taxon>
        <taxon>Pseudomonadati</taxon>
        <taxon>Nitrospirota</taxon>
        <taxon>Nitrospiria</taxon>
        <taxon>Nitrospirales</taxon>
        <taxon>Nitrospiraceae</taxon>
        <taxon>Nitrospira</taxon>
    </lineage>
</organism>
<dbReference type="PIRSF" id="PIRSF003128">
    <property type="entry name" value="RecN"/>
    <property type="match status" value="1"/>
</dbReference>
<comment type="similarity">
    <text evidence="2 9">Belongs to the RecN family.</text>
</comment>
<dbReference type="Pfam" id="PF02463">
    <property type="entry name" value="SMC_N"/>
    <property type="match status" value="1"/>
</dbReference>
<sequence>MLTELRIANFAVIERLSLNMDSGFTVLTGETGTGKSLLIDAVALLVGGRASSDQIRFGEDEAQLEASFEIPPAHPLLQRLRAKDVLGPNDSQLIIRRIIARSVRNRVYLNGVLSPVHVLEEFAGTLVDIHGQHDQQSLLSSSAQLEVLDAFGRLQEIRSRYRSIHREWVRTREERAALAATLQQRAQQEDLLSFQQQELHEAACRLGEEELLVAERHRLGASRRLAELALEAQERIQGDPDGILVNLALMERALGELAQIDPAMEGTGRLASEAKVLLKEVADSIRGYAEGLEADPLRLNVIEDRLAVIQKIKKKYGGTIEAALETQARVKQELDRLRQSDSELDRYDRLVGEQQHTLSALARALSVKRAEAADRLTKLVGKELSALKMGSVRFLVQVMPSGPDEVYGPDGSDRVEFLLSTNAGEPLKPISRIASGGELSRVMLAVKSVLADVDHVPVLIFDEIDTGVGGAVAATIGKRLRELGRYHQVLCITHLPQVASQAQHHVSVEKSDVKGRTVATVRSLTGISREGEIARMLGGERITSKTRSAAAELIAGAHE</sequence>
<evidence type="ECO:0000256" key="5">
    <source>
        <dbReference type="ARBA" id="ARBA00022763"/>
    </source>
</evidence>
<dbReference type="PANTHER" id="PTHR11059:SF0">
    <property type="entry name" value="DNA REPAIR PROTEIN RECN"/>
    <property type="match status" value="1"/>
</dbReference>
<dbReference type="CDD" id="cd03241">
    <property type="entry name" value="ABC_RecN"/>
    <property type="match status" value="2"/>
</dbReference>
<dbReference type="PANTHER" id="PTHR11059">
    <property type="entry name" value="DNA REPAIR PROTEIN RECN"/>
    <property type="match status" value="1"/>
</dbReference>
<dbReference type="GO" id="GO:0043590">
    <property type="term" value="C:bacterial nucleoid"/>
    <property type="evidence" value="ECO:0007669"/>
    <property type="project" value="TreeGrafter"/>
</dbReference>
<evidence type="ECO:0000256" key="1">
    <source>
        <dbReference type="ARBA" id="ARBA00003618"/>
    </source>
</evidence>
<accession>A0A0S4LKB6</accession>
<dbReference type="GO" id="GO:0006281">
    <property type="term" value="P:DNA repair"/>
    <property type="evidence" value="ECO:0007669"/>
    <property type="project" value="UniProtKB-KW"/>
</dbReference>
<evidence type="ECO:0000256" key="9">
    <source>
        <dbReference type="PIRNR" id="PIRNR003128"/>
    </source>
</evidence>
<gene>
    <name evidence="11" type="primary">recN</name>
    <name evidence="11" type="ORF">COMA2_40127</name>
</gene>
<dbReference type="GO" id="GO:0005524">
    <property type="term" value="F:ATP binding"/>
    <property type="evidence" value="ECO:0007669"/>
    <property type="project" value="UniProtKB-KW"/>
</dbReference>
<dbReference type="SUPFAM" id="SSF52540">
    <property type="entry name" value="P-loop containing nucleoside triphosphate hydrolases"/>
    <property type="match status" value="1"/>
</dbReference>
<proteinExistence type="inferred from homology"/>
<feature type="domain" description="RecF/RecN/SMC N-terminal" evidence="10">
    <location>
        <begin position="1"/>
        <end position="510"/>
    </location>
</feature>
<keyword evidence="12" id="KW-1185">Reference proteome</keyword>
<dbReference type="STRING" id="1742973.COMA2_40127"/>
<dbReference type="OrthoDB" id="9806954at2"/>
<protein>
    <recommendedName>
        <fullName evidence="3 9">DNA repair protein RecN</fullName>
    </recommendedName>
    <alternativeName>
        <fullName evidence="8 9">Recombination protein N</fullName>
    </alternativeName>
</protein>
<dbReference type="GO" id="GO:0006310">
    <property type="term" value="P:DNA recombination"/>
    <property type="evidence" value="ECO:0007669"/>
    <property type="project" value="InterPro"/>
</dbReference>
<dbReference type="Gene3D" id="3.40.50.300">
    <property type="entry name" value="P-loop containing nucleotide triphosphate hydrolases"/>
    <property type="match status" value="2"/>
</dbReference>
<dbReference type="InterPro" id="IPR027417">
    <property type="entry name" value="P-loop_NTPase"/>
</dbReference>
<reference evidence="12" key="1">
    <citation type="submission" date="2015-10" db="EMBL/GenBank/DDBJ databases">
        <authorList>
            <person name="Luecker S."/>
            <person name="Luecker S."/>
        </authorList>
    </citation>
    <scope>NUCLEOTIDE SEQUENCE [LARGE SCALE GENOMIC DNA]</scope>
</reference>
<dbReference type="FunFam" id="3.40.50.300:FF:000356">
    <property type="entry name" value="DNA repair protein RecN"/>
    <property type="match status" value="1"/>
</dbReference>
<keyword evidence="7 9" id="KW-0234">DNA repair</keyword>
<comment type="function">
    <text evidence="1 9">May be involved in recombinational repair of damaged DNA.</text>
</comment>
<keyword evidence="4" id="KW-0547">Nucleotide-binding</keyword>
<dbReference type="EMBL" id="CZPZ01000031">
    <property type="protein sequence ID" value="CUS37980.1"/>
    <property type="molecule type" value="Genomic_DNA"/>
</dbReference>
<evidence type="ECO:0000256" key="4">
    <source>
        <dbReference type="ARBA" id="ARBA00022741"/>
    </source>
</evidence>
<evidence type="ECO:0000256" key="6">
    <source>
        <dbReference type="ARBA" id="ARBA00022840"/>
    </source>
</evidence>
<dbReference type="RefSeq" id="WP_090899777.1">
    <property type="nucleotide sequence ID" value="NZ_CZPZ01000031.1"/>
</dbReference>
<evidence type="ECO:0000256" key="2">
    <source>
        <dbReference type="ARBA" id="ARBA00009441"/>
    </source>
</evidence>
<evidence type="ECO:0000259" key="10">
    <source>
        <dbReference type="Pfam" id="PF02463"/>
    </source>
</evidence>
<evidence type="ECO:0000313" key="11">
    <source>
        <dbReference type="EMBL" id="CUS37980.1"/>
    </source>
</evidence>
<evidence type="ECO:0000256" key="8">
    <source>
        <dbReference type="ARBA" id="ARBA00033408"/>
    </source>
</evidence>